<comment type="caution">
    <text evidence="6">The sequence shown here is derived from an EMBL/GenBank/DDBJ whole genome shotgun (WGS) entry which is preliminary data.</text>
</comment>
<dbReference type="Pfam" id="PF04828">
    <property type="entry name" value="GFA"/>
    <property type="match status" value="1"/>
</dbReference>
<keyword evidence="3" id="KW-0862">Zinc</keyword>
<evidence type="ECO:0000256" key="1">
    <source>
        <dbReference type="ARBA" id="ARBA00005495"/>
    </source>
</evidence>
<keyword evidence="2" id="KW-0479">Metal-binding</keyword>
<comment type="similarity">
    <text evidence="1">Belongs to the Gfa family.</text>
</comment>
<evidence type="ECO:0000313" key="6">
    <source>
        <dbReference type="EMBL" id="TDQ39451.1"/>
    </source>
</evidence>
<evidence type="ECO:0000256" key="3">
    <source>
        <dbReference type="ARBA" id="ARBA00022833"/>
    </source>
</evidence>
<dbReference type="SUPFAM" id="SSF51316">
    <property type="entry name" value="Mss4-like"/>
    <property type="match status" value="1"/>
</dbReference>
<gene>
    <name evidence="6" type="ORF">DFQ45_102145</name>
</gene>
<evidence type="ECO:0000259" key="5">
    <source>
        <dbReference type="PROSITE" id="PS51891"/>
    </source>
</evidence>
<dbReference type="AlphaFoldDB" id="A0A4R6U0J0"/>
<keyword evidence="4" id="KW-0456">Lyase</keyword>
<dbReference type="OrthoDB" id="4188830at2"/>
<dbReference type="PANTHER" id="PTHR33337">
    <property type="entry name" value="GFA DOMAIN-CONTAINING PROTEIN"/>
    <property type="match status" value="1"/>
</dbReference>
<organism evidence="6 7">
    <name type="scientific">Thiopseudomonas denitrificans</name>
    <dbReference type="NCBI Taxonomy" id="1501432"/>
    <lineage>
        <taxon>Bacteria</taxon>
        <taxon>Pseudomonadati</taxon>
        <taxon>Pseudomonadota</taxon>
        <taxon>Gammaproteobacteria</taxon>
        <taxon>Pseudomonadales</taxon>
        <taxon>Pseudomonadaceae</taxon>
        <taxon>Thiopseudomonas</taxon>
    </lineage>
</organism>
<feature type="domain" description="CENP-V/GFA" evidence="5">
    <location>
        <begin position="1"/>
        <end position="112"/>
    </location>
</feature>
<protein>
    <recommendedName>
        <fullName evidence="5">CENP-V/GFA domain-containing protein</fullName>
    </recommendedName>
</protein>
<evidence type="ECO:0000256" key="2">
    <source>
        <dbReference type="ARBA" id="ARBA00022723"/>
    </source>
</evidence>
<keyword evidence="7" id="KW-1185">Reference proteome</keyword>
<sequence>MKGSCLCGSVKYAIDPPFKMFQYCHCSRCQKFTGSQHSANIFVSPEQFRWLQGSEQVGTYDLPDSRYLTTAFCKNCGSSLPFTVKGGSNVVVPAGTLDEDPGIRPQGNIYWGSRASWCVETAELPKHEELPPRKKTT</sequence>
<dbReference type="PANTHER" id="PTHR33337:SF40">
    <property type="entry name" value="CENP-V_GFA DOMAIN-CONTAINING PROTEIN-RELATED"/>
    <property type="match status" value="1"/>
</dbReference>
<dbReference type="PROSITE" id="PS51891">
    <property type="entry name" value="CENP_V_GFA"/>
    <property type="match status" value="1"/>
</dbReference>
<evidence type="ECO:0000313" key="7">
    <source>
        <dbReference type="Proteomes" id="UP000294575"/>
    </source>
</evidence>
<name>A0A4R6U0J0_9GAMM</name>
<dbReference type="Gene3D" id="3.90.1590.10">
    <property type="entry name" value="glutathione-dependent formaldehyde- activating enzyme (gfa)"/>
    <property type="match status" value="1"/>
</dbReference>
<evidence type="ECO:0000256" key="4">
    <source>
        <dbReference type="ARBA" id="ARBA00023239"/>
    </source>
</evidence>
<dbReference type="EMBL" id="SNYK01000002">
    <property type="protein sequence ID" value="TDQ39451.1"/>
    <property type="molecule type" value="Genomic_DNA"/>
</dbReference>
<dbReference type="RefSeq" id="WP_101497415.1">
    <property type="nucleotide sequence ID" value="NZ_LNJZ01000009.1"/>
</dbReference>
<reference evidence="6 7" key="1">
    <citation type="submission" date="2019-03" db="EMBL/GenBank/DDBJ databases">
        <title>Genomic Encyclopedia of Type Strains, Phase IV (KMG-IV): sequencing the most valuable type-strain genomes for metagenomic binning, comparative biology and taxonomic classification.</title>
        <authorList>
            <person name="Goeker M."/>
        </authorList>
    </citation>
    <scope>NUCLEOTIDE SEQUENCE [LARGE SCALE GENOMIC DNA]</scope>
    <source>
        <strain evidence="6 7">DSM 28679</strain>
    </source>
</reference>
<accession>A0A4R6U0J0</accession>
<dbReference type="GO" id="GO:0046872">
    <property type="term" value="F:metal ion binding"/>
    <property type="evidence" value="ECO:0007669"/>
    <property type="project" value="UniProtKB-KW"/>
</dbReference>
<dbReference type="InterPro" id="IPR006913">
    <property type="entry name" value="CENP-V/GFA"/>
</dbReference>
<proteinExistence type="inferred from homology"/>
<dbReference type="Proteomes" id="UP000294575">
    <property type="component" value="Unassembled WGS sequence"/>
</dbReference>
<dbReference type="GO" id="GO:0016846">
    <property type="term" value="F:carbon-sulfur lyase activity"/>
    <property type="evidence" value="ECO:0007669"/>
    <property type="project" value="InterPro"/>
</dbReference>
<dbReference type="InterPro" id="IPR011057">
    <property type="entry name" value="Mss4-like_sf"/>
</dbReference>